<dbReference type="InterPro" id="IPR000387">
    <property type="entry name" value="Tyr_Pase_dom"/>
</dbReference>
<keyword evidence="5" id="KW-0963">Cytoplasm</keyword>
<dbReference type="GO" id="GO:0007096">
    <property type="term" value="P:regulation of exit from mitosis"/>
    <property type="evidence" value="ECO:0007669"/>
    <property type="project" value="UniProtKB-ARBA"/>
</dbReference>
<evidence type="ECO:0000256" key="9">
    <source>
        <dbReference type="ARBA" id="ARBA00022801"/>
    </source>
</evidence>
<dbReference type="PROSITE" id="PS50056">
    <property type="entry name" value="TYR_PHOSPHATASE_2"/>
    <property type="match status" value="1"/>
</dbReference>
<dbReference type="HOGENOM" id="CLU_017787_1_0_1"/>
<keyword evidence="8" id="KW-0498">Mitosis</keyword>
<evidence type="ECO:0000256" key="12">
    <source>
        <dbReference type="ARBA" id="ARBA00023254"/>
    </source>
</evidence>
<reference evidence="17 18" key="1">
    <citation type="journal article" date="2012" name="Fungal Genet. Biol.">
        <title>The genome of the xerotolerant mold Wallemia sebi reveals adaptations to osmotic stress and suggests cryptic sexual reproduction.</title>
        <authorList>
            <person name="Padamsee M."/>
            <person name="Kumar T.K.A."/>
            <person name="Riley R."/>
            <person name="Binder M."/>
            <person name="Boyd A."/>
            <person name="Calvo A.M."/>
            <person name="Furukawa K."/>
            <person name="Hesse C."/>
            <person name="Hohmann S."/>
            <person name="James T.Y."/>
            <person name="LaButti K."/>
            <person name="Lapidus A."/>
            <person name="Lindquist E."/>
            <person name="Lucas S."/>
            <person name="Miller K."/>
            <person name="Shantappa S."/>
            <person name="Grigoriev I.V."/>
            <person name="Hibbett D.S."/>
            <person name="McLaughlin D.J."/>
            <person name="Spatafora J.W."/>
            <person name="Aime M.C."/>
        </authorList>
    </citation>
    <scope>NUCLEOTIDE SEQUENCE [LARGE SCALE GENOMIC DNA]</scope>
    <source>
        <strain evidence="18">ATCC MYA-4683 / CBS 633.66</strain>
    </source>
</reference>
<dbReference type="GO" id="GO:0004725">
    <property type="term" value="F:protein tyrosine phosphatase activity"/>
    <property type="evidence" value="ECO:0007669"/>
    <property type="project" value="UniProtKB-EC"/>
</dbReference>
<dbReference type="FunFam" id="3.90.190.10:FF:000038">
    <property type="entry name" value="Tyrosine-protein phosphatase CDC14"/>
    <property type="match status" value="1"/>
</dbReference>
<evidence type="ECO:0000259" key="16">
    <source>
        <dbReference type="PROSITE" id="PS50056"/>
    </source>
</evidence>
<evidence type="ECO:0000256" key="10">
    <source>
        <dbReference type="ARBA" id="ARBA00022912"/>
    </source>
</evidence>
<feature type="domain" description="Tyrosine-protein phosphatase" evidence="15">
    <location>
        <begin position="220"/>
        <end position="372"/>
    </location>
</feature>
<proteinExistence type="inferred from homology"/>
<dbReference type="GO" id="GO:0005737">
    <property type="term" value="C:cytoplasm"/>
    <property type="evidence" value="ECO:0007669"/>
    <property type="project" value="UniProtKB-SubCell"/>
</dbReference>
<keyword evidence="9" id="KW-0378">Hydrolase</keyword>
<feature type="compositionally biased region" description="Polar residues" evidence="14">
    <location>
        <begin position="658"/>
        <end position="673"/>
    </location>
</feature>
<dbReference type="PROSITE" id="PS50054">
    <property type="entry name" value="TYR_PHOSPHATASE_DUAL"/>
    <property type="match status" value="1"/>
</dbReference>
<feature type="region of interest" description="Disordered" evidence="14">
    <location>
        <begin position="614"/>
        <end position="692"/>
    </location>
</feature>
<feature type="compositionally biased region" description="Polar residues" evidence="14">
    <location>
        <begin position="616"/>
        <end position="629"/>
    </location>
</feature>
<evidence type="ECO:0000256" key="13">
    <source>
        <dbReference type="ARBA" id="ARBA00023306"/>
    </source>
</evidence>
<dbReference type="STRING" id="671144.I4YEB1"/>
<dbReference type="OrthoDB" id="5632at2759"/>
<dbReference type="PROSITE" id="PS00383">
    <property type="entry name" value="TYR_PHOSPHATASE_1"/>
    <property type="match status" value="1"/>
</dbReference>
<sequence length="692" mass="76189">MARQLHDIINAAKFDERLFWATFAHPPQQLNSLNSHPHPISSPIEDENDKYYFFTIDQDLVYLSFSGDFGPLNCAHLYRFCVLVHDLLRDPELADRKLVLYSSTDPHKKANSALLLALYALIVLRRSPSDAFHPIADIEFIPFRDAGRGRCDFHLSISDCIWGLHKAIALNLLRMDKFDLEEYEWSEKVENGDWNWLTPHFIAFASPVDPSYVRMIQARQKVGKSILTERADLPRKLPSSFRQLLDHFSQASVKLVIRLNNPLYDSKEWLERGVDHKDLYFDDGTNPSDEIVKSFIHMCDHVISKGGVIAVHCKAGLGRTGTLIGAYLIYKHGFTANEVIALMRIMRPGSVVGPQQQYMYQKQFDWVRWGVIDAMRKEEEDLVEKQLLSAATAASTPPLPANGSGPSTPLPAASTSRAGMAETPAPVGQPRKTPGPSRVADKKPPVNKVDNVGLSHSPLRRPRVNRKRSSSMHSGIAGAKLAQEAAQAMGRDMTTRSSTRVNPLSTSATTSILEKTSSDGSNKSIPPSSPAKIPIKVTSASPIRQRSIRPQPPTRSTTEIVETGQNGSRMVPAKRGHISPASSISSVNSMGRVARAVAADSWIVDSPKKETVRKVNVTNSPTKTANTDKLGTGLVRGTPSSSLTSLSSTKSSNESASDLLSPNTANLGRTNALRSVRRRRSSLGDTEVGDRL</sequence>
<evidence type="ECO:0000256" key="11">
    <source>
        <dbReference type="ARBA" id="ARBA00023242"/>
    </source>
</evidence>
<dbReference type="EC" id="3.1.3.48" evidence="4"/>
<feature type="compositionally biased region" description="Low complexity" evidence="14">
    <location>
        <begin position="477"/>
        <end position="488"/>
    </location>
</feature>
<feature type="compositionally biased region" description="Polar residues" evidence="14">
    <location>
        <begin position="559"/>
        <end position="568"/>
    </location>
</feature>
<organism evidence="17 18">
    <name type="scientific">Wallemia mellicola (strain ATCC MYA-4683 / CBS 633.66)</name>
    <name type="common">Wallemia sebi (CBS 633.66)</name>
    <dbReference type="NCBI Taxonomy" id="671144"/>
    <lineage>
        <taxon>Eukaryota</taxon>
        <taxon>Fungi</taxon>
        <taxon>Dikarya</taxon>
        <taxon>Basidiomycota</taxon>
        <taxon>Wallemiomycotina</taxon>
        <taxon>Wallemiomycetes</taxon>
        <taxon>Wallemiales</taxon>
        <taxon>Wallemiaceae</taxon>
        <taxon>Wallemia</taxon>
    </lineage>
</organism>
<dbReference type="OMA" id="KFERVDM"/>
<feature type="compositionally biased region" description="Basic residues" evidence="14">
    <location>
        <begin position="458"/>
        <end position="470"/>
    </location>
</feature>
<dbReference type="Pfam" id="PF22785">
    <property type="entry name" value="Tc-R-P"/>
    <property type="match status" value="1"/>
</dbReference>
<feature type="region of interest" description="Disordered" evidence="14">
    <location>
        <begin position="394"/>
        <end position="584"/>
    </location>
</feature>
<dbReference type="InterPro" id="IPR003595">
    <property type="entry name" value="Tyr_Pase_cat"/>
</dbReference>
<dbReference type="InterPro" id="IPR020422">
    <property type="entry name" value="TYR_PHOSPHATASE_DUAL_dom"/>
</dbReference>
<dbReference type="SMART" id="SM00195">
    <property type="entry name" value="DSPc"/>
    <property type="match status" value="1"/>
</dbReference>
<name>I4YEB1_WALMC</name>
<dbReference type="SUPFAM" id="SSF52799">
    <property type="entry name" value="(Phosphotyrosine protein) phosphatases II"/>
    <property type="match status" value="2"/>
</dbReference>
<dbReference type="InterPro" id="IPR044506">
    <property type="entry name" value="CDC14_C"/>
</dbReference>
<dbReference type="GO" id="GO:0005730">
    <property type="term" value="C:nucleolus"/>
    <property type="evidence" value="ECO:0007669"/>
    <property type="project" value="UniProtKB-ARBA"/>
</dbReference>
<keyword evidence="18" id="KW-1185">Reference proteome</keyword>
<feature type="compositionally biased region" description="Low complexity" evidence="14">
    <location>
        <begin position="523"/>
        <end position="558"/>
    </location>
</feature>
<feature type="compositionally biased region" description="Low complexity" evidence="14">
    <location>
        <begin position="640"/>
        <end position="657"/>
    </location>
</feature>
<evidence type="ECO:0000313" key="17">
    <source>
        <dbReference type="EMBL" id="EIM22303.1"/>
    </source>
</evidence>
<keyword evidence="6" id="KW-0597">Phosphoprotein</keyword>
<evidence type="ECO:0000259" key="15">
    <source>
        <dbReference type="PROSITE" id="PS50054"/>
    </source>
</evidence>
<evidence type="ECO:0000256" key="5">
    <source>
        <dbReference type="ARBA" id="ARBA00022490"/>
    </source>
</evidence>
<dbReference type="PANTHER" id="PTHR23339">
    <property type="entry name" value="TYROSINE SPECIFIC PROTEIN PHOSPHATASE AND DUAL SPECIFICITY PROTEIN PHOSPHATASE"/>
    <property type="match status" value="1"/>
</dbReference>
<dbReference type="EMBL" id="JH668228">
    <property type="protein sequence ID" value="EIM22303.1"/>
    <property type="molecule type" value="Genomic_DNA"/>
</dbReference>
<dbReference type="InterPro" id="IPR029260">
    <property type="entry name" value="DSPn"/>
</dbReference>
<dbReference type="eggNOG" id="KOG1720">
    <property type="taxonomic scope" value="Eukaryota"/>
</dbReference>
<comment type="similarity">
    <text evidence="3">Belongs to the protein-tyrosine phosphatase family. Non-receptor class CDC14 subfamily.</text>
</comment>
<evidence type="ECO:0000256" key="3">
    <source>
        <dbReference type="ARBA" id="ARBA00007315"/>
    </source>
</evidence>
<dbReference type="RefSeq" id="XP_006957560.1">
    <property type="nucleotide sequence ID" value="XM_006957498.1"/>
</dbReference>
<evidence type="ECO:0000313" key="18">
    <source>
        <dbReference type="Proteomes" id="UP000005242"/>
    </source>
</evidence>
<evidence type="ECO:0000256" key="2">
    <source>
        <dbReference type="ARBA" id="ARBA00004496"/>
    </source>
</evidence>
<evidence type="ECO:0000256" key="1">
    <source>
        <dbReference type="ARBA" id="ARBA00004123"/>
    </source>
</evidence>
<evidence type="ECO:0000256" key="4">
    <source>
        <dbReference type="ARBA" id="ARBA00013064"/>
    </source>
</evidence>
<keyword evidence="7" id="KW-0132">Cell division</keyword>
<dbReference type="GO" id="GO:0051321">
    <property type="term" value="P:meiotic cell cycle"/>
    <property type="evidence" value="ECO:0007669"/>
    <property type="project" value="UniProtKB-KW"/>
</dbReference>
<dbReference type="FunCoup" id="I4YEB1">
    <property type="interactions" value="122"/>
</dbReference>
<keyword evidence="13" id="KW-0131">Cell cycle</keyword>
<dbReference type="GO" id="GO:0033554">
    <property type="term" value="P:cellular response to stress"/>
    <property type="evidence" value="ECO:0007669"/>
    <property type="project" value="UniProtKB-ARBA"/>
</dbReference>
<dbReference type="Pfam" id="PF14671">
    <property type="entry name" value="DSPn"/>
    <property type="match status" value="1"/>
</dbReference>
<evidence type="ECO:0000256" key="7">
    <source>
        <dbReference type="ARBA" id="ARBA00022618"/>
    </source>
</evidence>
<dbReference type="AlphaFoldDB" id="I4YEB1"/>
<dbReference type="CDD" id="cd14499">
    <property type="entry name" value="CDC14_C"/>
    <property type="match status" value="1"/>
</dbReference>
<dbReference type="InParanoid" id="I4YEB1"/>
<comment type="subcellular location">
    <subcellularLocation>
        <location evidence="2">Cytoplasm</location>
    </subcellularLocation>
    <subcellularLocation>
        <location evidence="1">Nucleus</location>
    </subcellularLocation>
</comment>
<evidence type="ECO:0000256" key="14">
    <source>
        <dbReference type="SAM" id="MobiDB-lite"/>
    </source>
</evidence>
<dbReference type="InterPro" id="IPR016130">
    <property type="entry name" value="Tyr_Pase_AS"/>
</dbReference>
<feature type="domain" description="Tyrosine specific protein phosphatases" evidence="16">
    <location>
        <begin position="293"/>
        <end position="358"/>
    </location>
</feature>
<dbReference type="GO" id="GO:0000278">
    <property type="term" value="P:mitotic cell cycle"/>
    <property type="evidence" value="ECO:0007669"/>
    <property type="project" value="UniProtKB-ARBA"/>
</dbReference>
<evidence type="ECO:0000256" key="8">
    <source>
        <dbReference type="ARBA" id="ARBA00022776"/>
    </source>
</evidence>
<dbReference type="Gene3D" id="3.90.190.10">
    <property type="entry name" value="Protein tyrosine phosphatase superfamily"/>
    <property type="match status" value="2"/>
</dbReference>
<evidence type="ECO:0000256" key="6">
    <source>
        <dbReference type="ARBA" id="ARBA00022553"/>
    </source>
</evidence>
<dbReference type="KEGG" id="wse:WALSEDRAFT_63510"/>
<dbReference type="Proteomes" id="UP000005242">
    <property type="component" value="Unassembled WGS sequence"/>
</dbReference>
<protein>
    <recommendedName>
        <fullName evidence="4">protein-tyrosine-phosphatase</fullName>
        <ecNumber evidence="4">3.1.3.48</ecNumber>
    </recommendedName>
</protein>
<dbReference type="SMART" id="SM00404">
    <property type="entry name" value="PTPc_motif"/>
    <property type="match status" value="1"/>
</dbReference>
<accession>I4YEB1</accession>
<keyword evidence="11" id="KW-0539">Nucleus</keyword>
<dbReference type="InterPro" id="IPR050561">
    <property type="entry name" value="PTP"/>
</dbReference>
<feature type="compositionally biased region" description="Polar residues" evidence="14">
    <location>
        <begin position="495"/>
        <end position="522"/>
    </location>
</feature>
<dbReference type="GeneID" id="18474844"/>
<dbReference type="GO" id="GO:0005816">
    <property type="term" value="C:spindle pole body"/>
    <property type="evidence" value="ECO:0007669"/>
    <property type="project" value="UniProtKB-ARBA"/>
</dbReference>
<dbReference type="CDD" id="cd17657">
    <property type="entry name" value="CDC14_N"/>
    <property type="match status" value="1"/>
</dbReference>
<keyword evidence="12" id="KW-0469">Meiosis</keyword>
<dbReference type="GO" id="GO:0051301">
    <property type="term" value="P:cell division"/>
    <property type="evidence" value="ECO:0007669"/>
    <property type="project" value="UniProtKB-KW"/>
</dbReference>
<keyword evidence="10" id="KW-0904">Protein phosphatase</keyword>
<dbReference type="InterPro" id="IPR029021">
    <property type="entry name" value="Prot-tyrosine_phosphatase-like"/>
</dbReference>
<dbReference type="GO" id="GO:0032954">
    <property type="term" value="P:regulation of cytokinetic process"/>
    <property type="evidence" value="ECO:0007669"/>
    <property type="project" value="UniProtKB-ARBA"/>
</dbReference>
<gene>
    <name evidence="17" type="ORF">WALSEDRAFT_63510</name>
</gene>